<organism evidence="3 4">
    <name type="scientific">Lolium multiflorum</name>
    <name type="common">Italian ryegrass</name>
    <name type="synonym">Lolium perenne subsp. multiflorum</name>
    <dbReference type="NCBI Taxonomy" id="4521"/>
    <lineage>
        <taxon>Eukaryota</taxon>
        <taxon>Viridiplantae</taxon>
        <taxon>Streptophyta</taxon>
        <taxon>Embryophyta</taxon>
        <taxon>Tracheophyta</taxon>
        <taxon>Spermatophyta</taxon>
        <taxon>Magnoliopsida</taxon>
        <taxon>Liliopsida</taxon>
        <taxon>Poales</taxon>
        <taxon>Poaceae</taxon>
        <taxon>BOP clade</taxon>
        <taxon>Pooideae</taxon>
        <taxon>Poodae</taxon>
        <taxon>Poeae</taxon>
        <taxon>Poeae Chloroplast Group 2 (Poeae type)</taxon>
        <taxon>Loliodinae</taxon>
        <taxon>Loliinae</taxon>
        <taxon>Lolium</taxon>
    </lineage>
</organism>
<reference evidence="3" key="1">
    <citation type="submission" date="2023-07" db="EMBL/GenBank/DDBJ databases">
        <title>A chromosome-level genome assembly of Lolium multiflorum.</title>
        <authorList>
            <person name="Chen Y."/>
            <person name="Copetti D."/>
            <person name="Kolliker R."/>
            <person name="Studer B."/>
        </authorList>
    </citation>
    <scope>NUCLEOTIDE SEQUENCE</scope>
    <source>
        <strain evidence="3">02402/16</strain>
        <tissue evidence="3">Leaf</tissue>
    </source>
</reference>
<dbReference type="AlphaFoldDB" id="A0AAD8R110"/>
<evidence type="ECO:0000313" key="3">
    <source>
        <dbReference type="EMBL" id="KAK1612825.1"/>
    </source>
</evidence>
<evidence type="ECO:0000259" key="1">
    <source>
        <dbReference type="Pfam" id="PF00646"/>
    </source>
</evidence>
<dbReference type="InterPro" id="IPR036047">
    <property type="entry name" value="F-box-like_dom_sf"/>
</dbReference>
<evidence type="ECO:0008006" key="5">
    <source>
        <dbReference type="Google" id="ProtNLM"/>
    </source>
</evidence>
<dbReference type="InterPro" id="IPR056594">
    <property type="entry name" value="AT5G49610-like_b-prop"/>
</dbReference>
<accession>A0AAD8R110</accession>
<dbReference type="EMBL" id="JAUUTY010000007">
    <property type="protein sequence ID" value="KAK1612825.1"/>
    <property type="molecule type" value="Genomic_DNA"/>
</dbReference>
<dbReference type="PANTHER" id="PTHR33207">
    <property type="entry name" value="F-BOX DOMAIN CONTAINING PROTEIN-RELATED"/>
    <property type="match status" value="1"/>
</dbReference>
<evidence type="ECO:0000313" key="4">
    <source>
        <dbReference type="Proteomes" id="UP001231189"/>
    </source>
</evidence>
<dbReference type="InterPro" id="IPR001810">
    <property type="entry name" value="F-box_dom"/>
</dbReference>
<dbReference type="SUPFAM" id="SSF81383">
    <property type="entry name" value="F-box domain"/>
    <property type="match status" value="1"/>
</dbReference>
<feature type="domain" description="F-box protein AT5G49610-like beta-propeller" evidence="2">
    <location>
        <begin position="108"/>
        <end position="369"/>
    </location>
</feature>
<sequence>MEALGSPQRAGVLDDDDLLCEILLRVAFPTSLVRAALACKRWLRLASGPAFLCRFGGLHPPRLLGFYVDTTRSLIPRFVPFPQPPELVGVVCRGNFSLDTLGFAAHKIECSNGCLLLSLHVHNQPNQIVRTLRWPLCPARHAAILPPFPDTSIHDGFTYAGVGNGMSFFYLATVSKEQQTAVYVYMLQDHTWAILASVVSEIPEIDRLESTLIGDGKIYSVARVSKTWKLLLLGLVSSTLSLINLPEEVNFLTTRLSLANDSGVHLAHVKDFQIRIWLHRVDNNGVANWTRVNTICLGEMCTSHVFEVDDDLIRIYAVGQNCEFVLLGKDNAVYMFDLKLKAAKKVYEAGWGEHVCSVSPFMMVWPPKFPAIMEGCHPN</sequence>
<keyword evidence="4" id="KW-1185">Reference proteome</keyword>
<comment type="caution">
    <text evidence="3">The sequence shown here is derived from an EMBL/GenBank/DDBJ whole genome shotgun (WGS) entry which is preliminary data.</text>
</comment>
<proteinExistence type="predicted"/>
<name>A0AAD8R110_LOLMU</name>
<evidence type="ECO:0000259" key="2">
    <source>
        <dbReference type="Pfam" id="PF23635"/>
    </source>
</evidence>
<gene>
    <name evidence="3" type="ORF">QYE76_036498</name>
</gene>
<protein>
    <recommendedName>
        <fullName evidence="5">F-box domain-containing protein</fullName>
    </recommendedName>
</protein>
<dbReference type="Pfam" id="PF23635">
    <property type="entry name" value="Beta-prop_AT5G49610-like"/>
    <property type="match status" value="1"/>
</dbReference>
<dbReference type="Proteomes" id="UP001231189">
    <property type="component" value="Unassembled WGS sequence"/>
</dbReference>
<feature type="domain" description="F-box" evidence="1">
    <location>
        <begin position="16"/>
        <end position="52"/>
    </location>
</feature>
<dbReference type="Pfam" id="PF00646">
    <property type="entry name" value="F-box"/>
    <property type="match status" value="1"/>
</dbReference>